<gene>
    <name evidence="2" type="ORF">KSX_56020</name>
</gene>
<sequence>MMIIIQMDPQDFAAMSPLVPQEQAHVRKLTDEGTIEGLFSSADRLHTWLVMKGTSQEQIEQELKGLPLYPYMKAQLVPLL</sequence>
<comment type="caution">
    <text evidence="2">The sequence shown here is derived from an EMBL/GenBank/DDBJ whole genome shotgun (WGS) entry which is preliminary data.</text>
</comment>
<organism evidence="2 3">
    <name type="scientific">Ktedonospora formicarum</name>
    <dbReference type="NCBI Taxonomy" id="2778364"/>
    <lineage>
        <taxon>Bacteria</taxon>
        <taxon>Bacillati</taxon>
        <taxon>Chloroflexota</taxon>
        <taxon>Ktedonobacteria</taxon>
        <taxon>Ktedonobacterales</taxon>
        <taxon>Ktedonobacteraceae</taxon>
        <taxon>Ktedonospora</taxon>
    </lineage>
</organism>
<dbReference type="EMBL" id="BNJF01000003">
    <property type="protein sequence ID" value="GHO47439.1"/>
    <property type="molecule type" value="Genomic_DNA"/>
</dbReference>
<dbReference type="InterPro" id="IPR011008">
    <property type="entry name" value="Dimeric_a/b-barrel"/>
</dbReference>
<evidence type="ECO:0000259" key="1">
    <source>
        <dbReference type="Pfam" id="PF02426"/>
    </source>
</evidence>
<dbReference type="Gene3D" id="3.30.70.1060">
    <property type="entry name" value="Dimeric alpha+beta barrel"/>
    <property type="match status" value="1"/>
</dbReference>
<dbReference type="InterPro" id="IPR026029">
    <property type="entry name" value="MLI_dom"/>
</dbReference>
<evidence type="ECO:0000313" key="2">
    <source>
        <dbReference type="EMBL" id="GHO47439.1"/>
    </source>
</evidence>
<dbReference type="Proteomes" id="UP000612362">
    <property type="component" value="Unassembled WGS sequence"/>
</dbReference>
<feature type="domain" description="Muconolactone isomerase" evidence="1">
    <location>
        <begin position="15"/>
        <end position="79"/>
    </location>
</feature>
<evidence type="ECO:0000313" key="3">
    <source>
        <dbReference type="Proteomes" id="UP000612362"/>
    </source>
</evidence>
<reference evidence="2" key="1">
    <citation type="submission" date="2020-10" db="EMBL/GenBank/DDBJ databases">
        <title>Taxonomic study of unclassified bacteria belonging to the class Ktedonobacteria.</title>
        <authorList>
            <person name="Yabe S."/>
            <person name="Wang C.M."/>
            <person name="Zheng Y."/>
            <person name="Sakai Y."/>
            <person name="Cavaletti L."/>
            <person name="Monciardini P."/>
            <person name="Donadio S."/>
        </authorList>
    </citation>
    <scope>NUCLEOTIDE SEQUENCE</scope>
    <source>
        <strain evidence="2">SOSP1-1</strain>
    </source>
</reference>
<protein>
    <recommendedName>
        <fullName evidence="1">Muconolactone isomerase domain-containing protein</fullName>
    </recommendedName>
</protein>
<proteinExistence type="predicted"/>
<dbReference type="SUPFAM" id="SSF54909">
    <property type="entry name" value="Dimeric alpha+beta barrel"/>
    <property type="match status" value="1"/>
</dbReference>
<keyword evidence="3" id="KW-1185">Reference proteome</keyword>
<dbReference type="Pfam" id="PF02426">
    <property type="entry name" value="MIase"/>
    <property type="match status" value="1"/>
</dbReference>
<name>A0A8J3IA07_9CHLR</name>
<dbReference type="AlphaFoldDB" id="A0A8J3IA07"/>
<accession>A0A8J3IA07</accession>